<sequence length="488" mass="50338">MYLGIDIGTSSVKIVLVDDREAPAASAEVPLGPSRPRPSWSEDDPDRWWDAVATGLDRMRAEHPAVLARTDAIGLSGQMHGALLLDGADRPVRPAILWNDGRAAAQARDLAGRHPELAATAGVRPMPGFTGPLLAWLRGHEPDAVGRARHLLLPKDWVRLKLTGERATDPSDAAGTWLFDQGARAWSPALGAACGADPAWLPRIVESTAVSGTLRADLAARWGMRPGLPVAGGGGDTAVGGVGIGAVEPGTGFVSLGTSGQVFLASDRHAPPADPTVQGFCHALPDRWCRVAALLNGASPLAAAARWTGRPDVATLLAEVEAGFSGPSALLALPYLAGERTPHDDPDARGALLGLTAATTPAEIAQAVMEAVAFSLADGLAALAPARRPAALGFIGGGARSRLWGRMIASVLDVPLERHAGGARGPAFGAARLARLAATGGDARDVAVPPPIADVVAPEARLADAYAPRLEAFRSLYAALKGEFARPA</sequence>
<dbReference type="RefSeq" id="WP_129225386.1">
    <property type="nucleotide sequence ID" value="NZ_QYBB01000007.1"/>
</dbReference>
<evidence type="ECO:0000259" key="12">
    <source>
        <dbReference type="Pfam" id="PF00370"/>
    </source>
</evidence>
<evidence type="ECO:0000256" key="7">
    <source>
        <dbReference type="ARBA" id="ARBA00023277"/>
    </source>
</evidence>
<feature type="region of interest" description="Disordered" evidence="11">
    <location>
        <begin position="25"/>
        <end position="46"/>
    </location>
</feature>
<evidence type="ECO:0000256" key="11">
    <source>
        <dbReference type="SAM" id="MobiDB-lite"/>
    </source>
</evidence>
<evidence type="ECO:0000313" key="14">
    <source>
        <dbReference type="EMBL" id="RYC32391.1"/>
    </source>
</evidence>
<dbReference type="Pfam" id="PF00370">
    <property type="entry name" value="FGGY_N"/>
    <property type="match status" value="1"/>
</dbReference>
<keyword evidence="7 8" id="KW-0119">Carbohydrate metabolism</keyword>
<evidence type="ECO:0000256" key="6">
    <source>
        <dbReference type="ARBA" id="ARBA00022840"/>
    </source>
</evidence>
<dbReference type="GO" id="GO:0042732">
    <property type="term" value="P:D-xylose metabolic process"/>
    <property type="evidence" value="ECO:0007669"/>
    <property type="project" value="UniProtKB-KW"/>
</dbReference>
<feature type="domain" description="Carbohydrate kinase FGGY N-terminal" evidence="12">
    <location>
        <begin position="1"/>
        <end position="243"/>
    </location>
</feature>
<dbReference type="GO" id="GO:0005524">
    <property type="term" value="F:ATP binding"/>
    <property type="evidence" value="ECO:0007669"/>
    <property type="project" value="UniProtKB-UniRule"/>
</dbReference>
<dbReference type="PROSITE" id="PS00445">
    <property type="entry name" value="FGGY_KINASES_2"/>
    <property type="match status" value="1"/>
</dbReference>
<keyword evidence="5 8" id="KW-0418">Kinase</keyword>
<feature type="domain" description="Carbohydrate kinase FGGY C-terminal" evidence="13">
    <location>
        <begin position="254"/>
        <end position="437"/>
    </location>
</feature>
<evidence type="ECO:0000256" key="3">
    <source>
        <dbReference type="ARBA" id="ARBA00022679"/>
    </source>
</evidence>
<dbReference type="AlphaFoldDB" id="A0A4Q2UAZ5"/>
<feature type="active site" description="Proton acceptor" evidence="8">
    <location>
        <position position="236"/>
    </location>
</feature>
<evidence type="ECO:0000256" key="1">
    <source>
        <dbReference type="ARBA" id="ARBA00009156"/>
    </source>
</evidence>
<feature type="site" description="Important for activity" evidence="8">
    <location>
        <position position="6"/>
    </location>
</feature>
<name>A0A4Q2UAZ5_9HYPH</name>
<dbReference type="OrthoDB" id="9805576at2"/>
<dbReference type="PANTHER" id="PTHR43095:SF6">
    <property type="entry name" value="XYLULOSE KINASE"/>
    <property type="match status" value="1"/>
</dbReference>
<reference evidence="14 15" key="2">
    <citation type="submission" date="2019-02" db="EMBL/GenBank/DDBJ databases">
        <title>'Lichenibacterium ramalinii' gen. nov. sp. nov., 'Lichenibacterium minor' gen. nov. sp. nov.</title>
        <authorList>
            <person name="Pankratov T."/>
        </authorList>
    </citation>
    <scope>NUCLEOTIDE SEQUENCE [LARGE SCALE GENOMIC DNA]</scope>
    <source>
        <strain evidence="14 15">RmlP026</strain>
    </source>
</reference>
<dbReference type="Pfam" id="PF02782">
    <property type="entry name" value="FGGY_C"/>
    <property type="match status" value="1"/>
</dbReference>
<keyword evidence="6 8" id="KW-0067">ATP-binding</keyword>
<keyword evidence="2 8" id="KW-0859">Xylose metabolism</keyword>
<keyword evidence="3 8" id="KW-0808">Transferase</keyword>
<feature type="binding site" evidence="8">
    <location>
        <begin position="79"/>
        <end position="80"/>
    </location>
    <ligand>
        <name>substrate</name>
    </ligand>
</feature>
<dbReference type="PANTHER" id="PTHR43095">
    <property type="entry name" value="SUGAR KINASE"/>
    <property type="match status" value="1"/>
</dbReference>
<comment type="similarity">
    <text evidence="1 8 9">Belongs to the FGGY kinase family.</text>
</comment>
<evidence type="ECO:0000256" key="2">
    <source>
        <dbReference type="ARBA" id="ARBA00022629"/>
    </source>
</evidence>
<keyword evidence="15" id="KW-1185">Reference proteome</keyword>
<organism evidence="14 15">
    <name type="scientific">Lichenibacterium minor</name>
    <dbReference type="NCBI Taxonomy" id="2316528"/>
    <lineage>
        <taxon>Bacteria</taxon>
        <taxon>Pseudomonadati</taxon>
        <taxon>Pseudomonadota</taxon>
        <taxon>Alphaproteobacteria</taxon>
        <taxon>Hyphomicrobiales</taxon>
        <taxon>Lichenihabitantaceae</taxon>
        <taxon>Lichenibacterium</taxon>
    </lineage>
</organism>
<dbReference type="GO" id="GO:0004856">
    <property type="term" value="F:D-xylulokinase activity"/>
    <property type="evidence" value="ECO:0007669"/>
    <property type="project" value="UniProtKB-UniRule"/>
</dbReference>
<reference evidence="14 15" key="1">
    <citation type="submission" date="2018-12" db="EMBL/GenBank/DDBJ databases">
        <authorList>
            <person name="Grouzdev D.S."/>
            <person name="Krutkina M.S."/>
        </authorList>
    </citation>
    <scope>NUCLEOTIDE SEQUENCE [LARGE SCALE GENOMIC DNA]</scope>
    <source>
        <strain evidence="14 15">RmlP026</strain>
    </source>
</reference>
<dbReference type="SUPFAM" id="SSF53067">
    <property type="entry name" value="Actin-like ATPase domain"/>
    <property type="match status" value="2"/>
</dbReference>
<dbReference type="Proteomes" id="UP000290759">
    <property type="component" value="Unassembled WGS sequence"/>
</dbReference>
<evidence type="ECO:0000256" key="8">
    <source>
        <dbReference type="HAMAP-Rule" id="MF_02220"/>
    </source>
</evidence>
<evidence type="ECO:0000256" key="4">
    <source>
        <dbReference type="ARBA" id="ARBA00022741"/>
    </source>
</evidence>
<evidence type="ECO:0000256" key="5">
    <source>
        <dbReference type="ARBA" id="ARBA00022777"/>
    </source>
</evidence>
<dbReference type="CDD" id="cd07808">
    <property type="entry name" value="ASKHA_NBD_FGGY_EcXK-like"/>
    <property type="match status" value="1"/>
</dbReference>
<dbReference type="EC" id="2.7.1.17" evidence="8 10"/>
<gene>
    <name evidence="8 10 14" type="primary">xylB</name>
    <name evidence="14" type="ORF">D3273_08345</name>
</gene>
<dbReference type="HAMAP" id="MF_02220">
    <property type="entry name" value="XylB"/>
    <property type="match status" value="1"/>
</dbReference>
<dbReference type="InterPro" id="IPR018485">
    <property type="entry name" value="FGGY_C"/>
</dbReference>
<evidence type="ECO:0000313" key="15">
    <source>
        <dbReference type="Proteomes" id="UP000290759"/>
    </source>
</evidence>
<comment type="function">
    <text evidence="8">Catalyzes the phosphorylation of D-xylulose to D-xylulose 5-phosphate.</text>
</comment>
<keyword evidence="4 8" id="KW-0547">Nucleotide-binding</keyword>
<dbReference type="InterPro" id="IPR000577">
    <property type="entry name" value="Carb_kinase_FGGY"/>
</dbReference>
<dbReference type="InterPro" id="IPR018483">
    <property type="entry name" value="Carb_kinase_FGGY_CS"/>
</dbReference>
<evidence type="ECO:0000256" key="9">
    <source>
        <dbReference type="RuleBase" id="RU003733"/>
    </source>
</evidence>
<dbReference type="InterPro" id="IPR006000">
    <property type="entry name" value="Xylulokinase"/>
</dbReference>
<accession>A0A4Q2UAZ5</accession>
<dbReference type="Gene3D" id="3.30.420.40">
    <property type="match status" value="2"/>
</dbReference>
<dbReference type="InterPro" id="IPR043129">
    <property type="entry name" value="ATPase_NBD"/>
</dbReference>
<comment type="caution">
    <text evidence="14">The sequence shown here is derived from an EMBL/GenBank/DDBJ whole genome shotgun (WGS) entry which is preliminary data.</text>
</comment>
<dbReference type="InterPro" id="IPR018484">
    <property type="entry name" value="FGGY_N"/>
</dbReference>
<dbReference type="EMBL" id="QYBB01000007">
    <property type="protein sequence ID" value="RYC32391.1"/>
    <property type="molecule type" value="Genomic_DNA"/>
</dbReference>
<dbReference type="PIRSF" id="PIRSF000538">
    <property type="entry name" value="GlpK"/>
    <property type="match status" value="1"/>
</dbReference>
<evidence type="ECO:0000256" key="10">
    <source>
        <dbReference type="RuleBase" id="RU364073"/>
    </source>
</evidence>
<dbReference type="NCBIfam" id="TIGR01312">
    <property type="entry name" value="XylB"/>
    <property type="match status" value="1"/>
</dbReference>
<protein>
    <recommendedName>
        <fullName evidence="8 10">Xylulose kinase</fullName>
        <shortName evidence="8 10">Xylulokinase</shortName>
        <ecNumber evidence="8 10">2.7.1.17</ecNumber>
    </recommendedName>
</protein>
<evidence type="ECO:0000259" key="13">
    <source>
        <dbReference type="Pfam" id="PF02782"/>
    </source>
</evidence>
<dbReference type="InterPro" id="IPR050406">
    <property type="entry name" value="FGGY_Carb_Kinase"/>
</dbReference>
<comment type="catalytic activity">
    <reaction evidence="8 10">
        <text>D-xylulose + ATP = D-xylulose 5-phosphate + ADP + H(+)</text>
        <dbReference type="Rhea" id="RHEA:10964"/>
        <dbReference type="ChEBI" id="CHEBI:15378"/>
        <dbReference type="ChEBI" id="CHEBI:17140"/>
        <dbReference type="ChEBI" id="CHEBI:30616"/>
        <dbReference type="ChEBI" id="CHEBI:57737"/>
        <dbReference type="ChEBI" id="CHEBI:456216"/>
        <dbReference type="EC" id="2.7.1.17"/>
    </reaction>
</comment>
<dbReference type="GO" id="GO:0005998">
    <property type="term" value="P:xylulose catabolic process"/>
    <property type="evidence" value="ECO:0007669"/>
    <property type="project" value="UniProtKB-UniRule"/>
</dbReference>
<proteinExistence type="inferred from homology"/>